<evidence type="ECO:0000256" key="7">
    <source>
        <dbReference type="SAM" id="Phobius"/>
    </source>
</evidence>
<feature type="transmembrane region" description="Helical" evidence="7">
    <location>
        <begin position="159"/>
        <end position="179"/>
    </location>
</feature>
<proteinExistence type="predicted"/>
<feature type="transmembrane region" description="Helical" evidence="7">
    <location>
        <begin position="124"/>
        <end position="147"/>
    </location>
</feature>
<organism evidence="8 9">
    <name type="scientific">Staphylococcus xylosus</name>
    <dbReference type="NCBI Taxonomy" id="1288"/>
    <lineage>
        <taxon>Bacteria</taxon>
        <taxon>Bacillati</taxon>
        <taxon>Bacillota</taxon>
        <taxon>Bacilli</taxon>
        <taxon>Bacillales</taxon>
        <taxon>Staphylococcaceae</taxon>
        <taxon>Staphylococcus</taxon>
    </lineage>
</organism>
<feature type="transmembrane region" description="Helical" evidence="7">
    <location>
        <begin position="5"/>
        <end position="22"/>
    </location>
</feature>
<accession>A0A418IMV9</accession>
<keyword evidence="9" id="KW-1185">Reference proteome</keyword>
<dbReference type="InterPro" id="IPR004776">
    <property type="entry name" value="Mem_transp_PIN-like"/>
</dbReference>
<gene>
    <name evidence="8" type="ORF">BU097_08535</name>
</gene>
<keyword evidence="6 7" id="KW-0472">Membrane</keyword>
<dbReference type="Pfam" id="PF03547">
    <property type="entry name" value="Mem_trans"/>
    <property type="match status" value="1"/>
</dbReference>
<evidence type="ECO:0000256" key="5">
    <source>
        <dbReference type="ARBA" id="ARBA00022989"/>
    </source>
</evidence>
<dbReference type="GO" id="GO:0055085">
    <property type="term" value="P:transmembrane transport"/>
    <property type="evidence" value="ECO:0007669"/>
    <property type="project" value="InterPro"/>
</dbReference>
<dbReference type="RefSeq" id="WP_119603983.1">
    <property type="nucleotide sequence ID" value="NZ_QXUL01000039.1"/>
</dbReference>
<dbReference type="PANTHER" id="PTHR36838">
    <property type="entry name" value="AUXIN EFFLUX CARRIER FAMILY PROTEIN"/>
    <property type="match status" value="1"/>
</dbReference>
<dbReference type="EMBL" id="QXUL01000039">
    <property type="protein sequence ID" value="RIN10467.1"/>
    <property type="molecule type" value="Genomic_DNA"/>
</dbReference>
<feature type="transmembrane region" description="Helical" evidence="7">
    <location>
        <begin position="217"/>
        <end position="243"/>
    </location>
</feature>
<evidence type="ECO:0000256" key="2">
    <source>
        <dbReference type="ARBA" id="ARBA00022448"/>
    </source>
</evidence>
<dbReference type="Proteomes" id="UP000285567">
    <property type="component" value="Unassembled WGS sequence"/>
</dbReference>
<evidence type="ECO:0000313" key="9">
    <source>
        <dbReference type="Proteomes" id="UP000285567"/>
    </source>
</evidence>
<evidence type="ECO:0000256" key="6">
    <source>
        <dbReference type="ARBA" id="ARBA00023136"/>
    </source>
</evidence>
<evidence type="ECO:0000256" key="4">
    <source>
        <dbReference type="ARBA" id="ARBA00022692"/>
    </source>
</evidence>
<keyword evidence="2" id="KW-0813">Transport</keyword>
<sequence>MFIFIILEVILPILLLIVIGAFLQRKFEFKLQNFSTLITYCLMPAAVFINIYHIKIEFQVFSQIIYYVVIYSTSLICFSHITTRLLKLENGEGAALKNSISLMNSGNYGLPVSQFIFSHNPLGVSVQILILVFQNLLTYSYGMYNLLSATSSIKDITTFFLKLPVFHALLLGIFCQIFTLKLPQFMLIPIGHLSDGFGSIALLLLGAQLSKIKIKFFHRVITISLIGRLLVGPIISLLVIYLLNIDGVIAQSLLIASSFPTSRNTSTIAMEYQVEPELHAQIVLFSTLFSMLTVTGVIYLSYVLF</sequence>
<evidence type="ECO:0000256" key="1">
    <source>
        <dbReference type="ARBA" id="ARBA00004141"/>
    </source>
</evidence>
<feature type="transmembrane region" description="Helical" evidence="7">
    <location>
        <begin position="185"/>
        <end position="205"/>
    </location>
</feature>
<comment type="subcellular location">
    <subcellularLocation>
        <location evidence="1">Membrane</location>
        <topology evidence="1">Multi-pass membrane protein</topology>
    </subcellularLocation>
</comment>
<protein>
    <submittedName>
        <fullName evidence="8">AEC family transporter</fullName>
    </submittedName>
</protein>
<keyword evidence="5 7" id="KW-1133">Transmembrane helix</keyword>
<dbReference type="AlphaFoldDB" id="A0A418IMV9"/>
<dbReference type="OrthoDB" id="527159at2"/>
<dbReference type="GO" id="GO:0016020">
    <property type="term" value="C:membrane"/>
    <property type="evidence" value="ECO:0007669"/>
    <property type="project" value="UniProtKB-SubCell"/>
</dbReference>
<evidence type="ECO:0000256" key="3">
    <source>
        <dbReference type="ARBA" id="ARBA00022475"/>
    </source>
</evidence>
<evidence type="ECO:0000313" key="8">
    <source>
        <dbReference type="EMBL" id="RIN10467.1"/>
    </source>
</evidence>
<name>A0A418IMV9_STAXY</name>
<feature type="transmembrane region" description="Helical" evidence="7">
    <location>
        <begin position="282"/>
        <end position="304"/>
    </location>
</feature>
<dbReference type="PANTHER" id="PTHR36838:SF1">
    <property type="entry name" value="SLR1864 PROTEIN"/>
    <property type="match status" value="1"/>
</dbReference>
<reference evidence="8 9" key="1">
    <citation type="journal article" date="2016" name="Front. Microbiol.">
        <title>Comprehensive Phylogenetic Analysis of Bovine Non-aureus Staphylococci Species Based on Whole-Genome Sequencing.</title>
        <authorList>
            <person name="Naushad S."/>
            <person name="Barkema H.W."/>
            <person name="Luby C."/>
            <person name="Condas L.A."/>
            <person name="Nobrega D.B."/>
            <person name="Carson D.A."/>
            <person name="De Buck J."/>
        </authorList>
    </citation>
    <scope>NUCLEOTIDE SEQUENCE [LARGE SCALE GENOMIC DNA]</scope>
    <source>
        <strain evidence="8 9">SNUC 102</strain>
    </source>
</reference>
<comment type="caution">
    <text evidence="8">The sequence shown here is derived from an EMBL/GenBank/DDBJ whole genome shotgun (WGS) entry which is preliminary data.</text>
</comment>
<feature type="transmembrane region" description="Helical" evidence="7">
    <location>
        <begin position="64"/>
        <end position="81"/>
    </location>
</feature>
<keyword evidence="3" id="KW-1003">Cell membrane</keyword>
<keyword evidence="4 7" id="KW-0812">Transmembrane</keyword>
<feature type="transmembrane region" description="Helical" evidence="7">
    <location>
        <begin position="34"/>
        <end position="52"/>
    </location>
</feature>